<protein>
    <submittedName>
        <fullName evidence="1">Uncharacterized protein</fullName>
    </submittedName>
</protein>
<gene>
    <name evidence="1" type="ORF">SDC9_129929</name>
</gene>
<name>A0A645D102_9ZZZZ</name>
<sequence>MKNKNCSTKLNYYNEIKTKEIASLILLNQLNFFIVCWNRLNDCCIVGIQVVGINVLIYLAKKSVISEIFLILCLNFEYKQVFSQVFSLNAILND</sequence>
<organism evidence="1">
    <name type="scientific">bioreactor metagenome</name>
    <dbReference type="NCBI Taxonomy" id="1076179"/>
    <lineage>
        <taxon>unclassified sequences</taxon>
        <taxon>metagenomes</taxon>
        <taxon>ecological metagenomes</taxon>
    </lineage>
</organism>
<evidence type="ECO:0000313" key="1">
    <source>
        <dbReference type="EMBL" id="MPM82867.1"/>
    </source>
</evidence>
<dbReference type="AlphaFoldDB" id="A0A645D102"/>
<accession>A0A645D102</accession>
<reference evidence="1" key="1">
    <citation type="submission" date="2019-08" db="EMBL/GenBank/DDBJ databases">
        <authorList>
            <person name="Kucharzyk K."/>
            <person name="Murdoch R.W."/>
            <person name="Higgins S."/>
            <person name="Loffler F."/>
        </authorList>
    </citation>
    <scope>NUCLEOTIDE SEQUENCE</scope>
</reference>
<proteinExistence type="predicted"/>
<comment type="caution">
    <text evidence="1">The sequence shown here is derived from an EMBL/GenBank/DDBJ whole genome shotgun (WGS) entry which is preliminary data.</text>
</comment>
<dbReference type="EMBL" id="VSSQ01031818">
    <property type="protein sequence ID" value="MPM82867.1"/>
    <property type="molecule type" value="Genomic_DNA"/>
</dbReference>